<proteinExistence type="predicted"/>
<evidence type="ECO:0000313" key="4">
    <source>
        <dbReference type="Proteomes" id="UP000612456"/>
    </source>
</evidence>
<dbReference type="InterPro" id="IPR011991">
    <property type="entry name" value="ArsR-like_HTH"/>
</dbReference>
<dbReference type="GO" id="GO:0003700">
    <property type="term" value="F:DNA-binding transcription factor activity"/>
    <property type="evidence" value="ECO:0007669"/>
    <property type="project" value="InterPro"/>
</dbReference>
<keyword evidence="4" id="KW-1185">Reference proteome</keyword>
<accession>A0A916ZHG4</accession>
<evidence type="ECO:0000313" key="3">
    <source>
        <dbReference type="EMBL" id="GGD96347.1"/>
    </source>
</evidence>
<reference evidence="3" key="1">
    <citation type="journal article" date="2014" name="Int. J. Syst. Evol. Microbiol.">
        <title>Complete genome sequence of Corynebacterium casei LMG S-19264T (=DSM 44701T), isolated from a smear-ripened cheese.</title>
        <authorList>
            <consortium name="US DOE Joint Genome Institute (JGI-PGF)"/>
            <person name="Walter F."/>
            <person name="Albersmeier A."/>
            <person name="Kalinowski J."/>
            <person name="Ruckert C."/>
        </authorList>
    </citation>
    <scope>NUCLEOTIDE SEQUENCE</scope>
    <source>
        <strain evidence="3">CGMCC 1.15178</strain>
    </source>
</reference>
<dbReference type="SUPFAM" id="SSF46785">
    <property type="entry name" value="Winged helix' DNA-binding domain"/>
    <property type="match status" value="1"/>
</dbReference>
<keyword evidence="1" id="KW-0238">DNA-binding</keyword>
<name>A0A916ZHG4_9BACL</name>
<gene>
    <name evidence="3" type="primary">ycgE</name>
    <name evidence="3" type="ORF">GCM10010911_63810</name>
</gene>
<dbReference type="Pfam" id="PF01047">
    <property type="entry name" value="MarR"/>
    <property type="match status" value="1"/>
</dbReference>
<dbReference type="PANTHER" id="PTHR33164">
    <property type="entry name" value="TRANSCRIPTIONAL REGULATOR, MARR FAMILY"/>
    <property type="match status" value="1"/>
</dbReference>
<dbReference type="CDD" id="cd00090">
    <property type="entry name" value="HTH_ARSR"/>
    <property type="match status" value="1"/>
</dbReference>
<dbReference type="RefSeq" id="WP_188998910.1">
    <property type="nucleotide sequence ID" value="NZ_BMHP01000008.1"/>
</dbReference>
<dbReference type="InterPro" id="IPR036388">
    <property type="entry name" value="WH-like_DNA-bd_sf"/>
</dbReference>
<dbReference type="SMART" id="SM00347">
    <property type="entry name" value="HTH_MARR"/>
    <property type="match status" value="1"/>
</dbReference>
<dbReference type="Gene3D" id="1.10.10.10">
    <property type="entry name" value="Winged helix-like DNA-binding domain superfamily/Winged helix DNA-binding domain"/>
    <property type="match status" value="1"/>
</dbReference>
<protein>
    <submittedName>
        <fullName evidence="3">HTH-type transcriptional regulator YcgE</fullName>
    </submittedName>
</protein>
<dbReference type="InterPro" id="IPR039422">
    <property type="entry name" value="MarR/SlyA-like"/>
</dbReference>
<organism evidence="3 4">
    <name type="scientific">Paenibacillus nasutitermitis</name>
    <dbReference type="NCBI Taxonomy" id="1652958"/>
    <lineage>
        <taxon>Bacteria</taxon>
        <taxon>Bacillati</taxon>
        <taxon>Bacillota</taxon>
        <taxon>Bacilli</taxon>
        <taxon>Bacillales</taxon>
        <taxon>Paenibacillaceae</taxon>
        <taxon>Paenibacillus</taxon>
    </lineage>
</organism>
<feature type="domain" description="HTH marR-type" evidence="2">
    <location>
        <begin position="7"/>
        <end position="143"/>
    </location>
</feature>
<dbReference type="PROSITE" id="PS50995">
    <property type="entry name" value="HTH_MARR_2"/>
    <property type="match status" value="1"/>
</dbReference>
<dbReference type="AlphaFoldDB" id="A0A916ZHG4"/>
<dbReference type="GO" id="GO:0006950">
    <property type="term" value="P:response to stress"/>
    <property type="evidence" value="ECO:0007669"/>
    <property type="project" value="TreeGrafter"/>
</dbReference>
<dbReference type="InterPro" id="IPR000835">
    <property type="entry name" value="HTH_MarR-typ"/>
</dbReference>
<reference evidence="3" key="2">
    <citation type="submission" date="2020-09" db="EMBL/GenBank/DDBJ databases">
        <authorList>
            <person name="Sun Q."/>
            <person name="Zhou Y."/>
        </authorList>
    </citation>
    <scope>NUCLEOTIDE SEQUENCE</scope>
    <source>
        <strain evidence="3">CGMCC 1.15178</strain>
    </source>
</reference>
<dbReference type="EMBL" id="BMHP01000008">
    <property type="protein sequence ID" value="GGD96347.1"/>
    <property type="molecule type" value="Genomic_DNA"/>
</dbReference>
<comment type="caution">
    <text evidence="3">The sequence shown here is derived from an EMBL/GenBank/DDBJ whole genome shotgun (WGS) entry which is preliminary data.</text>
</comment>
<dbReference type="InterPro" id="IPR036390">
    <property type="entry name" value="WH_DNA-bd_sf"/>
</dbReference>
<dbReference type="Proteomes" id="UP000612456">
    <property type="component" value="Unassembled WGS sequence"/>
</dbReference>
<sequence length="166" mass="18632">MSEPEHRKALMSQMQFLGQMLSTETALFHQAAAAKLGLGITDLKTISTLLQEGPMTAGQLSQRLNLTTGAVSNLIDRLEQRKFVKRAPDSKDRRKVIITAIKENLAPSDHIYRSMGDAFERLLETYTTGELEFLVRYNQATIELTMLESAKLTKLYRKAGDIVDSE</sequence>
<evidence type="ECO:0000259" key="2">
    <source>
        <dbReference type="PROSITE" id="PS50995"/>
    </source>
</evidence>
<evidence type="ECO:0000256" key="1">
    <source>
        <dbReference type="ARBA" id="ARBA00023125"/>
    </source>
</evidence>
<dbReference type="PANTHER" id="PTHR33164:SF106">
    <property type="entry name" value="TRANSCRIPTIONAL REGULATORY PROTEIN"/>
    <property type="match status" value="1"/>
</dbReference>
<dbReference type="GO" id="GO:0003677">
    <property type="term" value="F:DNA binding"/>
    <property type="evidence" value="ECO:0007669"/>
    <property type="project" value="UniProtKB-KW"/>
</dbReference>